<dbReference type="AlphaFoldDB" id="A0A916UGT9"/>
<dbReference type="Proteomes" id="UP000637002">
    <property type="component" value="Unassembled WGS sequence"/>
</dbReference>
<name>A0A916UGT9_9HYPH</name>
<keyword evidence="2" id="KW-0472">Membrane</keyword>
<dbReference type="EMBL" id="BMGG01000005">
    <property type="protein sequence ID" value="GGC71615.1"/>
    <property type="molecule type" value="Genomic_DNA"/>
</dbReference>
<evidence type="ECO:0000313" key="4">
    <source>
        <dbReference type="Proteomes" id="UP000637002"/>
    </source>
</evidence>
<dbReference type="RefSeq" id="WP_188610220.1">
    <property type="nucleotide sequence ID" value="NZ_BMGG01000005.1"/>
</dbReference>
<evidence type="ECO:0000256" key="2">
    <source>
        <dbReference type="SAM" id="Phobius"/>
    </source>
</evidence>
<gene>
    <name evidence="3" type="ORF">GCM10010994_32620</name>
</gene>
<feature type="compositionally biased region" description="Basic and acidic residues" evidence="1">
    <location>
        <begin position="10"/>
        <end position="24"/>
    </location>
</feature>
<organism evidence="3 4">
    <name type="scientific">Chelatococcus reniformis</name>
    <dbReference type="NCBI Taxonomy" id="1494448"/>
    <lineage>
        <taxon>Bacteria</taxon>
        <taxon>Pseudomonadati</taxon>
        <taxon>Pseudomonadota</taxon>
        <taxon>Alphaproteobacteria</taxon>
        <taxon>Hyphomicrobiales</taxon>
        <taxon>Chelatococcaceae</taxon>
        <taxon>Chelatococcus</taxon>
    </lineage>
</organism>
<proteinExistence type="predicted"/>
<evidence type="ECO:0000256" key="1">
    <source>
        <dbReference type="SAM" id="MobiDB-lite"/>
    </source>
</evidence>
<reference evidence="3" key="1">
    <citation type="journal article" date="2014" name="Int. J. Syst. Evol. Microbiol.">
        <title>Complete genome sequence of Corynebacterium casei LMG S-19264T (=DSM 44701T), isolated from a smear-ripened cheese.</title>
        <authorList>
            <consortium name="US DOE Joint Genome Institute (JGI-PGF)"/>
            <person name="Walter F."/>
            <person name="Albersmeier A."/>
            <person name="Kalinowski J."/>
            <person name="Ruckert C."/>
        </authorList>
    </citation>
    <scope>NUCLEOTIDE SEQUENCE</scope>
    <source>
        <strain evidence="3">CGMCC 1.12919</strain>
    </source>
</reference>
<evidence type="ECO:0000313" key="3">
    <source>
        <dbReference type="EMBL" id="GGC71615.1"/>
    </source>
</evidence>
<feature type="region of interest" description="Disordered" evidence="1">
    <location>
        <begin position="1"/>
        <end position="24"/>
    </location>
</feature>
<keyword evidence="4" id="KW-1185">Reference proteome</keyword>
<accession>A0A916UGT9</accession>
<protein>
    <submittedName>
        <fullName evidence="3">Uncharacterized protein</fullName>
    </submittedName>
</protein>
<sequence>MSRAQPAAYGRDRFEHEPLRPNDTRDSPASSFLLMLFFSSALFALGLTVTLS</sequence>
<keyword evidence="2" id="KW-0812">Transmembrane</keyword>
<reference evidence="3" key="2">
    <citation type="submission" date="2020-09" db="EMBL/GenBank/DDBJ databases">
        <authorList>
            <person name="Sun Q."/>
            <person name="Zhou Y."/>
        </authorList>
    </citation>
    <scope>NUCLEOTIDE SEQUENCE</scope>
    <source>
        <strain evidence="3">CGMCC 1.12919</strain>
    </source>
</reference>
<comment type="caution">
    <text evidence="3">The sequence shown here is derived from an EMBL/GenBank/DDBJ whole genome shotgun (WGS) entry which is preliminary data.</text>
</comment>
<keyword evidence="2" id="KW-1133">Transmembrane helix</keyword>
<feature type="transmembrane region" description="Helical" evidence="2">
    <location>
        <begin position="29"/>
        <end position="51"/>
    </location>
</feature>